<protein>
    <submittedName>
        <fullName evidence="1">GNAT family N-acetyltransferase</fullName>
    </submittedName>
</protein>
<dbReference type="InterPro" id="IPR000182">
    <property type="entry name" value="GNAT_dom"/>
</dbReference>
<dbReference type="GO" id="GO:0016747">
    <property type="term" value="F:acyltransferase activity, transferring groups other than amino-acyl groups"/>
    <property type="evidence" value="ECO:0007669"/>
    <property type="project" value="InterPro"/>
</dbReference>
<dbReference type="InterPro" id="IPR016181">
    <property type="entry name" value="Acyl_CoA_acyltransferase"/>
</dbReference>
<dbReference type="CDD" id="cd04301">
    <property type="entry name" value="NAT_SF"/>
    <property type="match status" value="1"/>
</dbReference>
<dbReference type="Proteomes" id="UP000487649">
    <property type="component" value="Unassembled WGS sequence"/>
</dbReference>
<comment type="caution">
    <text evidence="1">The sequence shown here is derived from an EMBL/GenBank/DDBJ whole genome shotgun (WGS) entry which is preliminary data.</text>
</comment>
<dbReference type="AlphaFoldDB" id="A0A173UMJ8"/>
<evidence type="ECO:0000313" key="1">
    <source>
        <dbReference type="EMBL" id="MTK22629.1"/>
    </source>
</evidence>
<dbReference type="Pfam" id="PF00583">
    <property type="entry name" value="Acetyltransf_1"/>
    <property type="match status" value="1"/>
</dbReference>
<proteinExistence type="predicted"/>
<dbReference type="InterPro" id="IPR050276">
    <property type="entry name" value="MshD_Acetyltransferase"/>
</dbReference>
<reference evidence="1 2" key="1">
    <citation type="journal article" date="2019" name="Nat. Med.">
        <title>A library of human gut bacterial isolates paired with longitudinal multiomics data enables mechanistic microbiome research.</title>
        <authorList>
            <person name="Poyet M."/>
            <person name="Groussin M."/>
            <person name="Gibbons S.M."/>
            <person name="Avila-Pacheco J."/>
            <person name="Jiang X."/>
            <person name="Kearney S.M."/>
            <person name="Perrotta A.R."/>
            <person name="Berdy B."/>
            <person name="Zhao S."/>
            <person name="Lieberman T.D."/>
            <person name="Swanson P.K."/>
            <person name="Smith M."/>
            <person name="Roesemann S."/>
            <person name="Alexander J.E."/>
            <person name="Rich S.A."/>
            <person name="Livny J."/>
            <person name="Vlamakis H."/>
            <person name="Clish C."/>
            <person name="Bullock K."/>
            <person name="Deik A."/>
            <person name="Scott J."/>
            <person name="Pierce K.A."/>
            <person name="Xavier R.J."/>
            <person name="Alm E.J."/>
        </authorList>
    </citation>
    <scope>NUCLEOTIDE SEQUENCE [LARGE SCALE GENOMIC DNA]</scope>
    <source>
        <strain evidence="1 2">BIOML-A198</strain>
    </source>
</reference>
<dbReference type="PANTHER" id="PTHR43617">
    <property type="entry name" value="L-AMINO ACID N-ACETYLTRANSFERASE"/>
    <property type="match status" value="1"/>
</dbReference>
<evidence type="ECO:0000313" key="2">
    <source>
        <dbReference type="Proteomes" id="UP000487649"/>
    </source>
</evidence>
<dbReference type="Gene3D" id="3.40.630.30">
    <property type="match status" value="1"/>
</dbReference>
<accession>A0A173UMJ8</accession>
<dbReference type="OrthoDB" id="119498at2"/>
<dbReference type="SUPFAM" id="SSF55729">
    <property type="entry name" value="Acyl-CoA N-acyltransferases (Nat)"/>
    <property type="match status" value="1"/>
</dbReference>
<name>A0A173UMJ8_9FIRM</name>
<dbReference type="RefSeq" id="WP_006785275.1">
    <property type="nucleotide sequence ID" value="NZ_CABJBH010000001.1"/>
</dbReference>
<dbReference type="EMBL" id="WMQE01000046">
    <property type="protein sequence ID" value="MTK22629.1"/>
    <property type="molecule type" value="Genomic_DNA"/>
</dbReference>
<organism evidence="1 2">
    <name type="scientific">Turicibacter sanguinis</name>
    <dbReference type="NCBI Taxonomy" id="154288"/>
    <lineage>
        <taxon>Bacteria</taxon>
        <taxon>Bacillati</taxon>
        <taxon>Bacillota</taxon>
        <taxon>Erysipelotrichia</taxon>
        <taxon>Erysipelotrichales</taxon>
        <taxon>Turicibacteraceae</taxon>
        <taxon>Turicibacter</taxon>
    </lineage>
</organism>
<gene>
    <name evidence="1" type="ORF">GMA92_14565</name>
</gene>
<dbReference type="GeneID" id="60059221"/>
<sequence>MEIRKLTIQDEYYNKTIEMANHCSWGAGPHLARRMKGQQFSDFECPFVAIEKGEVVGYCTLTKTDFIPNCPYTPWIGFVFVDEHHRGKRISQQMIQHVLEYAKQQGFKKVYLSTEEENLYEKYGFVYIDTLKSDAGTMETILMYDVAGE</sequence>
<dbReference type="PROSITE" id="PS51186">
    <property type="entry name" value="GNAT"/>
    <property type="match status" value="1"/>
</dbReference>